<dbReference type="PANTHER" id="PTHR12472:SF0">
    <property type="entry name" value="RAB3 GTPASE-ACTIVATING PROTEIN NON-CATALYTIC SUBUNIT"/>
    <property type="match status" value="1"/>
</dbReference>
<dbReference type="Pfam" id="PF14655">
    <property type="entry name" value="RAB3GAP2_N"/>
    <property type="match status" value="2"/>
</dbReference>
<dbReference type="AlphaFoldDB" id="A0AAD5CS04"/>
<dbReference type="InterPro" id="IPR036322">
    <property type="entry name" value="WD40_repeat_dom_sf"/>
</dbReference>
<dbReference type="Gene3D" id="2.130.10.10">
    <property type="entry name" value="YVTN repeat-like/Quinoprotein amine dehydrogenase"/>
    <property type="match status" value="1"/>
</dbReference>
<dbReference type="Proteomes" id="UP001206925">
    <property type="component" value="Unassembled WGS sequence"/>
</dbReference>
<evidence type="ECO:0000313" key="3">
    <source>
        <dbReference type="Proteomes" id="UP001206925"/>
    </source>
</evidence>
<accession>A0AAD5CS04</accession>
<organism evidence="2 3">
    <name type="scientific">Ambrosia artemisiifolia</name>
    <name type="common">Common ragweed</name>
    <dbReference type="NCBI Taxonomy" id="4212"/>
    <lineage>
        <taxon>Eukaryota</taxon>
        <taxon>Viridiplantae</taxon>
        <taxon>Streptophyta</taxon>
        <taxon>Embryophyta</taxon>
        <taxon>Tracheophyta</taxon>
        <taxon>Spermatophyta</taxon>
        <taxon>Magnoliopsida</taxon>
        <taxon>eudicotyledons</taxon>
        <taxon>Gunneridae</taxon>
        <taxon>Pentapetalae</taxon>
        <taxon>asterids</taxon>
        <taxon>campanulids</taxon>
        <taxon>Asterales</taxon>
        <taxon>Asteraceae</taxon>
        <taxon>Asteroideae</taxon>
        <taxon>Heliantheae alliance</taxon>
        <taxon>Heliantheae</taxon>
        <taxon>Ambrosia</taxon>
    </lineage>
</organism>
<dbReference type="InterPro" id="IPR015943">
    <property type="entry name" value="WD40/YVTN_repeat-like_dom_sf"/>
</dbReference>
<name>A0AAD5CS04_AMBAR</name>
<evidence type="ECO:0000313" key="2">
    <source>
        <dbReference type="EMBL" id="KAI7747243.1"/>
    </source>
</evidence>
<dbReference type="EMBL" id="JAMZMK010006811">
    <property type="protein sequence ID" value="KAI7747243.1"/>
    <property type="molecule type" value="Genomic_DNA"/>
</dbReference>
<comment type="caution">
    <text evidence="2">The sequence shown here is derived from an EMBL/GenBank/DDBJ whole genome shotgun (WGS) entry which is preliminary data.</text>
</comment>
<feature type="domain" description="Rab3-GAP regulatory subunit N-terminal" evidence="1">
    <location>
        <begin position="334"/>
        <end position="434"/>
    </location>
</feature>
<protein>
    <recommendedName>
        <fullName evidence="1">Rab3-GAP regulatory subunit N-terminal domain-containing protein</fullName>
    </recommendedName>
</protein>
<gene>
    <name evidence="2" type="ORF">M8C21_015014</name>
</gene>
<keyword evidence="3" id="KW-1185">Reference proteome</keyword>
<sequence length="480" mass="53509">MVTKYQLRQLGADREGWLDEPDLLVALHSQFLAFAKGRLVSVIDWNLPYDHNIAQFWIGHGIAEDHIGEELEHVSALEWVVFDDLTLIAIGTSQGYLLVYKTEGVLIHRQLIYPGRILRLRVRGTKRDIREDTSKSEDLCVVIQPGIIARFDGSAVQRVLQYQYQNGRRGYWRNSLTSKNRADEFLNAVIPYHLWNVSKYGEFVDAALTGVSPIVEAVSASRCYCVVAIGADASISAFRLSEDQSRKSFVEVIQSMIVSATVSTIASLSKLLWRTQQPTKKPEPKPEPNPPPFAQALPLACLKDHLNLGDKLAQSLGVAGETLVTFATIWTPLTGEKLTLSPSGTLAAITDSHGHIMLLDTRTVVIIRTWNGYPEASCYFVDILASDVSHAYVKDDFCFCLAIHAPRKGIVEIWEMRTGGRIQTVPCPKESKILQVAYKFGSAFSASSSTSYKPLQIFLLKGDSGRMSIFRSEQAEWAFN</sequence>
<reference evidence="2" key="1">
    <citation type="submission" date="2022-06" db="EMBL/GenBank/DDBJ databases">
        <title>Uncovering the hologenomic basis of an extraordinary plant invasion.</title>
        <authorList>
            <person name="Bieker V.C."/>
            <person name="Martin M.D."/>
            <person name="Gilbert T."/>
            <person name="Hodgins K."/>
            <person name="Battlay P."/>
            <person name="Petersen B."/>
            <person name="Wilson J."/>
        </authorList>
    </citation>
    <scope>NUCLEOTIDE SEQUENCE</scope>
    <source>
        <strain evidence="2">AA19_3_7</strain>
        <tissue evidence="2">Leaf</tissue>
    </source>
</reference>
<evidence type="ECO:0000259" key="1">
    <source>
        <dbReference type="Pfam" id="PF14655"/>
    </source>
</evidence>
<dbReference type="SUPFAM" id="SSF50978">
    <property type="entry name" value="WD40 repeat-like"/>
    <property type="match status" value="1"/>
</dbReference>
<feature type="domain" description="Rab3-GAP regulatory subunit N-terminal" evidence="1">
    <location>
        <begin position="17"/>
        <end position="314"/>
    </location>
</feature>
<dbReference type="InterPro" id="IPR026059">
    <property type="entry name" value="Rab3GAP2"/>
</dbReference>
<proteinExistence type="predicted"/>
<dbReference type="InterPro" id="IPR032839">
    <property type="entry name" value="RAB3GAP_N"/>
</dbReference>
<dbReference type="PANTHER" id="PTHR12472">
    <property type="entry name" value="RAB3-GAP REGULATORY DOMAIN"/>
    <property type="match status" value="1"/>
</dbReference>